<dbReference type="InterPro" id="IPR006016">
    <property type="entry name" value="UspA"/>
</dbReference>
<feature type="domain" description="UspA" evidence="2">
    <location>
        <begin position="58"/>
        <end position="191"/>
    </location>
</feature>
<dbReference type="AlphaFoldDB" id="A0A563DY36"/>
<proteinExistence type="inferred from homology"/>
<name>A0A563DY36_9MICO</name>
<organism evidence="3 4">
    <name type="scientific">Leekyejoonella antrihumi</name>
    <dbReference type="NCBI Taxonomy" id="1660198"/>
    <lineage>
        <taxon>Bacteria</taxon>
        <taxon>Bacillati</taxon>
        <taxon>Actinomycetota</taxon>
        <taxon>Actinomycetes</taxon>
        <taxon>Micrococcales</taxon>
        <taxon>Dermacoccaceae</taxon>
        <taxon>Leekyejoonella</taxon>
    </lineage>
</organism>
<dbReference type="SUPFAM" id="SSF52402">
    <property type="entry name" value="Adenine nucleotide alpha hydrolases-like"/>
    <property type="match status" value="2"/>
</dbReference>
<evidence type="ECO:0000256" key="1">
    <source>
        <dbReference type="ARBA" id="ARBA00008791"/>
    </source>
</evidence>
<dbReference type="Pfam" id="PF00582">
    <property type="entry name" value="Usp"/>
    <property type="match status" value="2"/>
</dbReference>
<evidence type="ECO:0000313" key="3">
    <source>
        <dbReference type="EMBL" id="TWP35170.1"/>
    </source>
</evidence>
<dbReference type="InterPro" id="IPR006015">
    <property type="entry name" value="Universal_stress_UspA"/>
</dbReference>
<comment type="caution">
    <text evidence="3">The sequence shown here is derived from an EMBL/GenBank/DDBJ whole genome shotgun (WGS) entry which is preliminary data.</text>
</comment>
<dbReference type="OrthoDB" id="6174426at2"/>
<dbReference type="InterPro" id="IPR014729">
    <property type="entry name" value="Rossmann-like_a/b/a_fold"/>
</dbReference>
<dbReference type="Gene3D" id="3.40.50.620">
    <property type="entry name" value="HUPs"/>
    <property type="match status" value="2"/>
</dbReference>
<sequence>MSVPKCSHLVISNFPGHRPSVVTGGPGTVRDDGRPYGYRRQVDRKQAMMEGTLRPGSIVVGVDTSQASMIALDWATTLAQQTRAPMHLIHGFSPDRPDWAFGMGADDDHFHRAGERVLNRARNRIQLRDRMIQVSTGLTGSYPAAAMVRASALASMVVVGSHGDSLLHISSIGETAHQIAGHAACPVAVVRTDLNLENEYRRILVGVDRSELSGKALGWAFSQAERINAEVLAIHAWQPRDAQDPGLGSAEWPSYADACREMIESKIADQRAQHPGVKVMTEVFQGNPTRALVTESHASDLVVLGARGDGGFDGLHLGRVARDALSHSTCPVVVMH</sequence>
<dbReference type="PANTHER" id="PTHR46268:SF6">
    <property type="entry name" value="UNIVERSAL STRESS PROTEIN UP12"/>
    <property type="match status" value="1"/>
</dbReference>
<dbReference type="CDD" id="cd00293">
    <property type="entry name" value="USP-like"/>
    <property type="match status" value="1"/>
</dbReference>
<feature type="domain" description="UspA" evidence="2">
    <location>
        <begin position="200"/>
        <end position="335"/>
    </location>
</feature>
<protein>
    <submittedName>
        <fullName evidence="3">Universal stress protein</fullName>
    </submittedName>
</protein>
<dbReference type="PRINTS" id="PR01438">
    <property type="entry name" value="UNVRSLSTRESS"/>
</dbReference>
<evidence type="ECO:0000259" key="2">
    <source>
        <dbReference type="Pfam" id="PF00582"/>
    </source>
</evidence>
<dbReference type="EMBL" id="VCQV01000021">
    <property type="protein sequence ID" value="TWP35170.1"/>
    <property type="molecule type" value="Genomic_DNA"/>
</dbReference>
<keyword evidence="4" id="KW-1185">Reference proteome</keyword>
<reference evidence="3 4" key="1">
    <citation type="submission" date="2019-05" db="EMBL/GenBank/DDBJ databases">
        <authorList>
            <person name="Lee S.D."/>
        </authorList>
    </citation>
    <scope>NUCLEOTIDE SEQUENCE [LARGE SCALE GENOMIC DNA]</scope>
    <source>
        <strain evidence="3 4">C5-26</strain>
    </source>
</reference>
<dbReference type="Proteomes" id="UP000320244">
    <property type="component" value="Unassembled WGS sequence"/>
</dbReference>
<dbReference type="PANTHER" id="PTHR46268">
    <property type="entry name" value="STRESS RESPONSE PROTEIN NHAX"/>
    <property type="match status" value="1"/>
</dbReference>
<comment type="similarity">
    <text evidence="1">Belongs to the universal stress protein A family.</text>
</comment>
<gene>
    <name evidence="3" type="ORF">FGL98_14675</name>
</gene>
<reference evidence="3 4" key="2">
    <citation type="submission" date="2019-08" db="EMBL/GenBank/DDBJ databases">
        <title>Jejuicoccus antrihumi gen. nov., sp. nov., a new member of the family Dermacoccaceae isolated from a cave.</title>
        <authorList>
            <person name="Schumann P."/>
            <person name="Kim I.S."/>
        </authorList>
    </citation>
    <scope>NUCLEOTIDE SEQUENCE [LARGE SCALE GENOMIC DNA]</scope>
    <source>
        <strain evidence="3 4">C5-26</strain>
    </source>
</reference>
<accession>A0A563DY36</accession>
<evidence type="ECO:0000313" key="4">
    <source>
        <dbReference type="Proteomes" id="UP000320244"/>
    </source>
</evidence>